<protein>
    <submittedName>
        <fullName evidence="1">Uncharacterized protein</fullName>
    </submittedName>
</protein>
<dbReference type="RefSeq" id="WP_133427671.1">
    <property type="nucleotide sequence ID" value="NZ_SDLO01000018.1"/>
</dbReference>
<reference evidence="1 2" key="1">
    <citation type="submission" date="2019-01" db="EMBL/GenBank/DDBJ databases">
        <title>High-quality-draft genome sequences of five non-tuberculosis mycobacteriaceae isolated from a nosocomial environment.</title>
        <authorList>
            <person name="Tiago I."/>
            <person name="Alarico S."/>
            <person name="Pereira S.G."/>
            <person name="Coelho C."/>
            <person name="Maranha A."/>
            <person name="Empadinhas N."/>
        </authorList>
    </citation>
    <scope>NUCLEOTIDE SEQUENCE [LARGE SCALE GENOMIC DNA]</scope>
    <source>
        <strain evidence="1 2">24AIII</strain>
    </source>
</reference>
<accession>A0A4R5WB82</accession>
<name>A0A4R5WB82_MYCMU</name>
<gene>
    <name evidence="1" type="ORF">EUA03_19665</name>
</gene>
<proteinExistence type="predicted"/>
<comment type="caution">
    <text evidence="1">The sequence shown here is derived from an EMBL/GenBank/DDBJ whole genome shotgun (WGS) entry which is preliminary data.</text>
</comment>
<dbReference type="AlphaFoldDB" id="A0A4R5WB82"/>
<sequence>MTYLSTEEFHAWAYHDLLTNTTRGVLAEYIVAKALGVHATKRVEWDKYDLYVDGIGGIEVKSAAYVQSWEQTRSSIIEFDIRPTKGWDARTNTYAPSAQRCADVYVFCLLNGEVRDHVDPRDVAQWTFYVLATSVLNRVVPKQKKIRLGPLIALGPQECKYDELGAAIRAAALVNREG</sequence>
<evidence type="ECO:0000313" key="1">
    <source>
        <dbReference type="EMBL" id="TDK86493.1"/>
    </source>
</evidence>
<evidence type="ECO:0000313" key="2">
    <source>
        <dbReference type="Proteomes" id="UP000294929"/>
    </source>
</evidence>
<organism evidence="1 2">
    <name type="scientific">Mycolicibacterium mucogenicum</name>
    <name type="common">Mycobacterium mucogenicum</name>
    <dbReference type="NCBI Taxonomy" id="56689"/>
    <lineage>
        <taxon>Bacteria</taxon>
        <taxon>Bacillati</taxon>
        <taxon>Actinomycetota</taxon>
        <taxon>Actinomycetes</taxon>
        <taxon>Mycobacteriales</taxon>
        <taxon>Mycobacteriaceae</taxon>
        <taxon>Mycolicibacterium</taxon>
    </lineage>
</organism>
<dbReference type="Proteomes" id="UP000294929">
    <property type="component" value="Unassembled WGS sequence"/>
</dbReference>
<dbReference type="EMBL" id="SDLO01000018">
    <property type="protein sequence ID" value="TDK86493.1"/>
    <property type="molecule type" value="Genomic_DNA"/>
</dbReference>